<protein>
    <submittedName>
        <fullName evidence="1">Uncharacterized protein</fullName>
    </submittedName>
</protein>
<name>A0A4R2KLL6_9FIRM</name>
<dbReference type="EMBL" id="SLWV01000012">
    <property type="protein sequence ID" value="TCO74573.1"/>
    <property type="molecule type" value="Genomic_DNA"/>
</dbReference>
<organism evidence="1 2">
    <name type="scientific">Marinisporobacter balticus</name>
    <dbReference type="NCBI Taxonomy" id="2018667"/>
    <lineage>
        <taxon>Bacteria</taxon>
        <taxon>Bacillati</taxon>
        <taxon>Bacillota</taxon>
        <taxon>Clostridia</taxon>
        <taxon>Peptostreptococcales</taxon>
        <taxon>Thermotaleaceae</taxon>
        <taxon>Marinisporobacter</taxon>
    </lineage>
</organism>
<evidence type="ECO:0000313" key="2">
    <source>
        <dbReference type="Proteomes" id="UP000294919"/>
    </source>
</evidence>
<dbReference type="RefSeq" id="WP_132245289.1">
    <property type="nucleotide sequence ID" value="NZ_SLWV01000012.1"/>
</dbReference>
<dbReference type="OrthoDB" id="1935828at2"/>
<reference evidence="1 2" key="1">
    <citation type="submission" date="2019-03" db="EMBL/GenBank/DDBJ databases">
        <title>Genomic Encyclopedia of Type Strains, Phase IV (KMG-IV): sequencing the most valuable type-strain genomes for metagenomic binning, comparative biology and taxonomic classification.</title>
        <authorList>
            <person name="Goeker M."/>
        </authorList>
    </citation>
    <scope>NUCLEOTIDE SEQUENCE [LARGE SCALE GENOMIC DNA]</scope>
    <source>
        <strain evidence="1 2">DSM 102940</strain>
    </source>
</reference>
<gene>
    <name evidence="1" type="ORF">EV214_11251</name>
</gene>
<proteinExistence type="predicted"/>
<dbReference type="AlphaFoldDB" id="A0A4R2KLL6"/>
<keyword evidence="2" id="KW-1185">Reference proteome</keyword>
<accession>A0A4R2KLL6</accession>
<sequence>MQEHYLNPLKELNYANLTQEEANKLITFEKQFNNDLHKQVYFMVMEK</sequence>
<comment type="caution">
    <text evidence="1">The sequence shown here is derived from an EMBL/GenBank/DDBJ whole genome shotgun (WGS) entry which is preliminary data.</text>
</comment>
<dbReference type="Proteomes" id="UP000294919">
    <property type="component" value="Unassembled WGS sequence"/>
</dbReference>
<evidence type="ECO:0000313" key="1">
    <source>
        <dbReference type="EMBL" id="TCO74573.1"/>
    </source>
</evidence>